<dbReference type="KEGG" id="bkw:BkAM31D_22110"/>
<proteinExistence type="inferred from homology"/>
<dbReference type="Pfam" id="PF13556">
    <property type="entry name" value="HTH_30"/>
    <property type="match status" value="1"/>
</dbReference>
<evidence type="ECO:0000256" key="1">
    <source>
        <dbReference type="ARBA" id="ARBA00006754"/>
    </source>
</evidence>
<evidence type="ECO:0000259" key="2">
    <source>
        <dbReference type="Pfam" id="PF05651"/>
    </source>
</evidence>
<dbReference type="InterPro" id="IPR008599">
    <property type="entry name" value="Diacid_rec"/>
</dbReference>
<dbReference type="Pfam" id="PF17853">
    <property type="entry name" value="GGDEF_2"/>
    <property type="match status" value="1"/>
</dbReference>
<feature type="domain" description="PucR C-terminal helix-turn-helix" evidence="3">
    <location>
        <begin position="315"/>
        <end position="371"/>
    </location>
</feature>
<gene>
    <name evidence="5" type="primary">cdaR_2</name>
    <name evidence="5" type="ORF">BkAM31D_22110</name>
</gene>
<dbReference type="InterPro" id="IPR051448">
    <property type="entry name" value="CdaR-like_regulators"/>
</dbReference>
<evidence type="ECO:0000259" key="4">
    <source>
        <dbReference type="Pfam" id="PF17853"/>
    </source>
</evidence>
<dbReference type="EMBL" id="CP020814">
    <property type="protein sequence ID" value="ARK32332.1"/>
    <property type="molecule type" value="Genomic_DNA"/>
</dbReference>
<reference evidence="5 6" key="1">
    <citation type="submission" date="2017-04" db="EMBL/GenBank/DDBJ databases">
        <title>Bacillus krulwichiae AM31D Genome sequencing and assembly.</title>
        <authorList>
            <person name="Krulwich T.A."/>
            <person name="Anastor L."/>
            <person name="Ehrlich R."/>
            <person name="Ehrlich G.D."/>
            <person name="Janto B."/>
        </authorList>
    </citation>
    <scope>NUCLEOTIDE SEQUENCE [LARGE SCALE GENOMIC DNA]</scope>
    <source>
        <strain evidence="5 6">AM31D</strain>
    </source>
</reference>
<organism evidence="5 6">
    <name type="scientific">Halalkalibacter krulwichiae</name>
    <dbReference type="NCBI Taxonomy" id="199441"/>
    <lineage>
        <taxon>Bacteria</taxon>
        <taxon>Bacillati</taxon>
        <taxon>Bacillota</taxon>
        <taxon>Bacilli</taxon>
        <taxon>Bacillales</taxon>
        <taxon>Bacillaceae</taxon>
        <taxon>Halalkalibacter</taxon>
    </lineage>
</organism>
<dbReference type="PANTHER" id="PTHR33744">
    <property type="entry name" value="CARBOHYDRATE DIACID REGULATOR"/>
    <property type="match status" value="1"/>
</dbReference>
<keyword evidence="6" id="KW-1185">Reference proteome</keyword>
<dbReference type="RefSeq" id="WP_066157133.1">
    <property type="nucleotide sequence ID" value="NZ_CP020814.1"/>
</dbReference>
<comment type="similarity">
    <text evidence="1">Belongs to the CdaR family.</text>
</comment>
<dbReference type="STRING" id="199441.BkAM31D_22110"/>
<dbReference type="InterPro" id="IPR041522">
    <property type="entry name" value="CdaR_GGDEF"/>
</dbReference>
<dbReference type="Proteomes" id="UP000193006">
    <property type="component" value="Chromosome"/>
</dbReference>
<dbReference type="AlphaFoldDB" id="A0A1X9MMF8"/>
<dbReference type="Gene3D" id="1.10.10.2840">
    <property type="entry name" value="PucR C-terminal helix-turn-helix domain"/>
    <property type="match status" value="1"/>
</dbReference>
<dbReference type="Pfam" id="PF05651">
    <property type="entry name" value="Diacid_rec"/>
    <property type="match status" value="1"/>
</dbReference>
<dbReference type="InterPro" id="IPR042070">
    <property type="entry name" value="PucR_C-HTH_sf"/>
</dbReference>
<protein>
    <submittedName>
        <fullName evidence="5">Carbohydrate diacid regulator</fullName>
    </submittedName>
</protein>
<dbReference type="InterPro" id="IPR025736">
    <property type="entry name" value="PucR_C-HTH_dom"/>
</dbReference>
<feature type="domain" description="Putative sugar diacid recognition" evidence="2">
    <location>
        <begin position="3"/>
        <end position="136"/>
    </location>
</feature>
<evidence type="ECO:0000313" key="6">
    <source>
        <dbReference type="Proteomes" id="UP000193006"/>
    </source>
</evidence>
<dbReference type="PANTHER" id="PTHR33744:SF15">
    <property type="entry name" value="CARBOHYDRATE DIACID REGULATOR"/>
    <property type="match status" value="1"/>
</dbReference>
<name>A0A1X9MMF8_9BACI</name>
<sequence length="378" mass="43764">MYITEQIAQEIVDRTMAILPYNINVMDQEGRIIGSGDRGRIATKHEVAVRVLQTGEPIEIDRDHTLNWDGVKEGINLPIVFQGEVVGVVGITGDLKETRGYGQLVKMTTEMILEQAFLQKQLQLDERIKEELVHQLINGLPLNDGLVYERARSLQINLTVPRVVMVLKSRLPKVDRNQKLEQKLLEMKEQDDLMVTTYTGEIVLLKRVHVKDGHWDQERTLSAVRIWLNQLHKIDSSVKVAIGRFYPNFDQLHLSYKEAKDTLVVGEKLKVEQLLLSYDEFSVYVFIHELAHSRDNPFIEIMNKLKKEDELGDLKRTLEAYIKEDGKASNTANALFIHRNSLQYRLEKIKEITGKDPRRYNDLFELYLSLIIDQFTNE</sequence>
<accession>A0A1X9MMF8</accession>
<evidence type="ECO:0000259" key="3">
    <source>
        <dbReference type="Pfam" id="PF13556"/>
    </source>
</evidence>
<evidence type="ECO:0000313" key="5">
    <source>
        <dbReference type="EMBL" id="ARK32332.1"/>
    </source>
</evidence>
<feature type="domain" description="CdaR GGDEF-like" evidence="4">
    <location>
        <begin position="146"/>
        <end position="263"/>
    </location>
</feature>